<keyword evidence="4 7" id="KW-0812">Transmembrane</keyword>
<dbReference type="Pfam" id="PF00528">
    <property type="entry name" value="BPD_transp_1"/>
    <property type="match status" value="1"/>
</dbReference>
<dbReference type="SUPFAM" id="SSF161098">
    <property type="entry name" value="MetI-like"/>
    <property type="match status" value="1"/>
</dbReference>
<feature type="transmembrane region" description="Helical" evidence="7">
    <location>
        <begin position="133"/>
        <end position="153"/>
    </location>
</feature>
<dbReference type="InterPro" id="IPR050366">
    <property type="entry name" value="BP-dependent_transpt_permease"/>
</dbReference>
<dbReference type="EMBL" id="CP019454">
    <property type="protein sequence ID" value="AUW93662.1"/>
    <property type="molecule type" value="Genomic_DNA"/>
</dbReference>
<dbReference type="InterPro" id="IPR000515">
    <property type="entry name" value="MetI-like"/>
</dbReference>
<comment type="subcellular location">
    <subcellularLocation>
        <location evidence="1 7">Cell membrane</location>
        <topology evidence="1 7">Multi-pass membrane protein</topology>
    </subcellularLocation>
</comment>
<comment type="similarity">
    <text evidence="7">Belongs to the binding-protein-dependent transport system permease family.</text>
</comment>
<feature type="transmembrane region" description="Helical" evidence="7">
    <location>
        <begin position="37"/>
        <end position="59"/>
    </location>
</feature>
<protein>
    <submittedName>
        <fullName evidence="9">Peptide ABC transporter permease</fullName>
    </submittedName>
</protein>
<feature type="transmembrane region" description="Helical" evidence="7">
    <location>
        <begin position="104"/>
        <end position="126"/>
    </location>
</feature>
<evidence type="ECO:0000256" key="4">
    <source>
        <dbReference type="ARBA" id="ARBA00022692"/>
    </source>
</evidence>
<evidence type="ECO:0000256" key="1">
    <source>
        <dbReference type="ARBA" id="ARBA00004651"/>
    </source>
</evidence>
<evidence type="ECO:0000313" key="9">
    <source>
        <dbReference type="EMBL" id="AUW93662.1"/>
    </source>
</evidence>
<proteinExistence type="inferred from homology"/>
<organism evidence="9 10">
    <name type="scientific">Sulfobacillus thermotolerans</name>
    <dbReference type="NCBI Taxonomy" id="338644"/>
    <lineage>
        <taxon>Bacteria</taxon>
        <taxon>Bacillati</taxon>
        <taxon>Bacillota</taxon>
        <taxon>Clostridia</taxon>
        <taxon>Eubacteriales</taxon>
        <taxon>Clostridiales Family XVII. Incertae Sedis</taxon>
        <taxon>Sulfobacillus</taxon>
    </lineage>
</organism>
<evidence type="ECO:0000256" key="5">
    <source>
        <dbReference type="ARBA" id="ARBA00022989"/>
    </source>
</evidence>
<dbReference type="InterPro" id="IPR025966">
    <property type="entry name" value="OppC_N"/>
</dbReference>
<gene>
    <name evidence="9" type="ORF">BXT84_06670</name>
</gene>
<evidence type="ECO:0000256" key="3">
    <source>
        <dbReference type="ARBA" id="ARBA00022475"/>
    </source>
</evidence>
<dbReference type="Pfam" id="PF12911">
    <property type="entry name" value="OppC_N"/>
    <property type="match status" value="1"/>
</dbReference>
<feature type="transmembrane region" description="Helical" evidence="7">
    <location>
        <begin position="159"/>
        <end position="180"/>
    </location>
</feature>
<keyword evidence="10" id="KW-1185">Reference proteome</keyword>
<name>A0ABN5GZV6_9FIRM</name>
<feature type="transmembrane region" description="Helical" evidence="7">
    <location>
        <begin position="266"/>
        <end position="291"/>
    </location>
</feature>
<dbReference type="RefSeq" id="WP_173677089.1">
    <property type="nucleotide sequence ID" value="NZ_CP133983.1"/>
</dbReference>
<evidence type="ECO:0000256" key="2">
    <source>
        <dbReference type="ARBA" id="ARBA00022448"/>
    </source>
</evidence>
<keyword evidence="2 7" id="KW-0813">Transport</keyword>
<feature type="transmembrane region" description="Helical" evidence="7">
    <location>
        <begin position="215"/>
        <end position="246"/>
    </location>
</feature>
<evidence type="ECO:0000313" key="10">
    <source>
        <dbReference type="Proteomes" id="UP000325292"/>
    </source>
</evidence>
<keyword evidence="5 7" id="KW-1133">Transmembrane helix</keyword>
<accession>A0ABN5GZV6</accession>
<feature type="domain" description="ABC transmembrane type-1" evidence="8">
    <location>
        <begin position="98"/>
        <end position="288"/>
    </location>
</feature>
<dbReference type="PANTHER" id="PTHR43386">
    <property type="entry name" value="OLIGOPEPTIDE TRANSPORT SYSTEM PERMEASE PROTEIN APPC"/>
    <property type="match status" value="1"/>
</dbReference>
<dbReference type="Proteomes" id="UP000325292">
    <property type="component" value="Chromosome"/>
</dbReference>
<keyword evidence="3" id="KW-1003">Cell membrane</keyword>
<dbReference type="PANTHER" id="PTHR43386:SF1">
    <property type="entry name" value="D,D-DIPEPTIDE TRANSPORT SYSTEM PERMEASE PROTEIN DDPC-RELATED"/>
    <property type="match status" value="1"/>
</dbReference>
<dbReference type="CDD" id="cd06261">
    <property type="entry name" value="TM_PBP2"/>
    <property type="match status" value="1"/>
</dbReference>
<evidence type="ECO:0000256" key="7">
    <source>
        <dbReference type="RuleBase" id="RU363032"/>
    </source>
</evidence>
<evidence type="ECO:0000256" key="6">
    <source>
        <dbReference type="ARBA" id="ARBA00023136"/>
    </source>
</evidence>
<dbReference type="InterPro" id="IPR035906">
    <property type="entry name" value="MetI-like_sf"/>
</dbReference>
<sequence>MISPEIEMRDPLQGNQPVIERTRSISREWRAFWKNPLARFGIGGLAFLILFSFVGPIFYHASAYQPNLLNTLHPPSAKFPLGTDSLGRDYLARMMLGGQLSLEVGFAAAFMTTMIGVIYGLISGLLGGSIDALLMRLVDIFIAIPSLFLLLFVDSVFKPNALLLIVIIASLSWFGVARLVRSEVLSLKRRDYVEAARALGANNWRIMIQHLLPNVMGVVIVNATFQVADAILTVAALSFLGLGLPPPTPNWGEMLSDSMSYMFQNAWWLIYPPGLAILLVELSVNFIGDALRQAFDPRLRKR</sequence>
<evidence type="ECO:0000259" key="8">
    <source>
        <dbReference type="PROSITE" id="PS50928"/>
    </source>
</evidence>
<keyword evidence="6 7" id="KW-0472">Membrane</keyword>
<dbReference type="Gene3D" id="1.10.3720.10">
    <property type="entry name" value="MetI-like"/>
    <property type="match status" value="1"/>
</dbReference>
<reference evidence="9 10" key="1">
    <citation type="journal article" date="2019" name="Sci. Rep.">
        <title>Sulfobacillus thermotolerans: new insights into resistance and metabolic capacities of acidophilic chemolithotrophs.</title>
        <authorList>
            <person name="Panyushkina A.E."/>
            <person name="Babenko V.V."/>
            <person name="Nikitina A.S."/>
            <person name="Selezneva O.V."/>
            <person name="Tsaplina I.A."/>
            <person name="Letarova M.A."/>
            <person name="Kostryukova E.S."/>
            <person name="Letarov A.V."/>
        </authorList>
    </citation>
    <scope>NUCLEOTIDE SEQUENCE [LARGE SCALE GENOMIC DNA]</scope>
    <source>
        <strain evidence="9 10">Kr1</strain>
    </source>
</reference>
<dbReference type="PROSITE" id="PS50928">
    <property type="entry name" value="ABC_TM1"/>
    <property type="match status" value="1"/>
</dbReference>